<dbReference type="GO" id="GO:0015074">
    <property type="term" value="P:DNA integration"/>
    <property type="evidence" value="ECO:0007669"/>
    <property type="project" value="InterPro"/>
</dbReference>
<dbReference type="InterPro" id="IPR050900">
    <property type="entry name" value="Transposase_IS3/IS150/IS904"/>
</dbReference>
<dbReference type="GO" id="GO:0003676">
    <property type="term" value="F:nucleic acid binding"/>
    <property type="evidence" value="ECO:0007669"/>
    <property type="project" value="InterPro"/>
</dbReference>
<dbReference type="Proteomes" id="UP001152519">
    <property type="component" value="Unassembled WGS sequence"/>
</dbReference>
<keyword evidence="4" id="KW-1185">Reference proteome</keyword>
<dbReference type="PANTHER" id="PTHR46889">
    <property type="entry name" value="TRANSPOSASE INSF FOR INSERTION SEQUENCE IS3B-RELATED"/>
    <property type="match status" value="1"/>
</dbReference>
<dbReference type="InterPro" id="IPR012337">
    <property type="entry name" value="RNaseH-like_sf"/>
</dbReference>
<organism evidence="3 4">
    <name type="scientific">Actinacidiphila cocklensis</name>
    <dbReference type="NCBI Taxonomy" id="887465"/>
    <lineage>
        <taxon>Bacteria</taxon>
        <taxon>Bacillati</taxon>
        <taxon>Actinomycetota</taxon>
        <taxon>Actinomycetes</taxon>
        <taxon>Kitasatosporales</taxon>
        <taxon>Streptomycetaceae</taxon>
        <taxon>Actinacidiphila</taxon>
    </lineage>
</organism>
<dbReference type="PROSITE" id="PS50994">
    <property type="entry name" value="INTEGRASE"/>
    <property type="match status" value="1"/>
</dbReference>
<gene>
    <name evidence="3" type="ORF">SCOCK_690032</name>
</gene>
<dbReference type="NCBIfam" id="NF033516">
    <property type="entry name" value="transpos_IS3"/>
    <property type="match status" value="1"/>
</dbReference>
<accession>A0A9W4E383</accession>
<dbReference type="Pfam" id="PF13276">
    <property type="entry name" value="HTH_21"/>
    <property type="match status" value="1"/>
</dbReference>
<dbReference type="EMBL" id="CAJSLV010000102">
    <property type="protein sequence ID" value="CAG6398315.1"/>
    <property type="molecule type" value="Genomic_DNA"/>
</dbReference>
<dbReference type="InterPro" id="IPR036397">
    <property type="entry name" value="RNaseH_sf"/>
</dbReference>
<dbReference type="Pfam" id="PF00665">
    <property type="entry name" value="rve"/>
    <property type="match status" value="1"/>
</dbReference>
<dbReference type="Pfam" id="PF13333">
    <property type="entry name" value="rve_2"/>
    <property type="match status" value="1"/>
</dbReference>
<feature type="domain" description="Integrase catalytic" evidence="2">
    <location>
        <begin position="126"/>
        <end position="290"/>
    </location>
</feature>
<dbReference type="SUPFAM" id="SSF53098">
    <property type="entry name" value="Ribonuclease H-like"/>
    <property type="match status" value="1"/>
</dbReference>
<evidence type="ECO:0000256" key="1">
    <source>
        <dbReference type="ARBA" id="ARBA00002286"/>
    </source>
</evidence>
<evidence type="ECO:0000313" key="3">
    <source>
        <dbReference type="EMBL" id="CAG6398315.1"/>
    </source>
</evidence>
<comment type="function">
    <text evidence="1">Involved in the transposition of the insertion sequence.</text>
</comment>
<comment type="caution">
    <text evidence="3">The sequence shown here is derived from an EMBL/GenBank/DDBJ whole genome shotgun (WGS) entry which is preliminary data.</text>
</comment>
<reference evidence="3" key="1">
    <citation type="submission" date="2021-05" db="EMBL/GenBank/DDBJ databases">
        <authorList>
            <person name="Arsene-Ploetze F."/>
        </authorList>
    </citation>
    <scope>NUCLEOTIDE SEQUENCE</scope>
    <source>
        <strain evidence="3">DSM 42138</strain>
    </source>
</reference>
<dbReference type="AlphaFoldDB" id="A0A9W4E383"/>
<protein>
    <submittedName>
        <fullName evidence="3">Integrase</fullName>
    </submittedName>
</protein>
<dbReference type="InterPro" id="IPR048020">
    <property type="entry name" value="Transpos_IS3"/>
</dbReference>
<proteinExistence type="predicted"/>
<evidence type="ECO:0000313" key="4">
    <source>
        <dbReference type="Proteomes" id="UP001152519"/>
    </source>
</evidence>
<name>A0A9W4E383_9ACTN</name>
<sequence>MRSRFQFVDDHRNTYEVKRLCQVLDVNRSSYYKWLAGADARAGRQRQDQVLAEEIRQIHGESGGAYGSPRVTAELREKGQRVNEKRVARIMRTFSITGIRLRRRVRTTVPDPATSPVPDLFQRDFTATEPGHKYMGDITYLPLAGGEFLYLATVLDCFSRKVMGWSIADHMRTTLVSDALRMAASTRGRLDGAVFHSDHGAQYGSRAYADLCDQAGVTRSMGAVGTSADNAACESFHASLKRETLQGAHDYGDADTCRRTVFAWLTRYNTRRRHSANGHLSPNEHEHRHHTAKLMLAA</sequence>
<dbReference type="InterPro" id="IPR001584">
    <property type="entry name" value="Integrase_cat-core"/>
</dbReference>
<dbReference type="InterPro" id="IPR025948">
    <property type="entry name" value="HTH-like_dom"/>
</dbReference>
<dbReference type="PANTHER" id="PTHR46889:SF4">
    <property type="entry name" value="TRANSPOSASE INSO FOR INSERTION SEQUENCE ELEMENT IS911B-RELATED"/>
    <property type="match status" value="1"/>
</dbReference>
<dbReference type="Gene3D" id="3.30.420.10">
    <property type="entry name" value="Ribonuclease H-like superfamily/Ribonuclease H"/>
    <property type="match status" value="1"/>
</dbReference>
<evidence type="ECO:0000259" key="2">
    <source>
        <dbReference type="PROSITE" id="PS50994"/>
    </source>
</evidence>